<organism evidence="2 3">
    <name type="scientific">Diploptera punctata</name>
    <name type="common">Pacific beetle cockroach</name>
    <dbReference type="NCBI Taxonomy" id="6984"/>
    <lineage>
        <taxon>Eukaryota</taxon>
        <taxon>Metazoa</taxon>
        <taxon>Ecdysozoa</taxon>
        <taxon>Arthropoda</taxon>
        <taxon>Hexapoda</taxon>
        <taxon>Insecta</taxon>
        <taxon>Pterygota</taxon>
        <taxon>Neoptera</taxon>
        <taxon>Polyneoptera</taxon>
        <taxon>Dictyoptera</taxon>
        <taxon>Blattodea</taxon>
        <taxon>Blaberoidea</taxon>
        <taxon>Blaberidae</taxon>
        <taxon>Diplopterinae</taxon>
        <taxon>Diploptera</taxon>
    </lineage>
</organism>
<accession>A0AAD7ZKV7</accession>
<keyword evidence="1" id="KW-0472">Membrane</keyword>
<feature type="non-terminal residue" evidence="2">
    <location>
        <position position="1"/>
    </location>
</feature>
<protein>
    <submittedName>
        <fullName evidence="2">Uncharacterized protein</fullName>
    </submittedName>
</protein>
<reference evidence="2" key="1">
    <citation type="journal article" date="2023" name="IScience">
        <title>Live-bearing cockroach genome reveals convergent evolutionary mechanisms linked to viviparity in insects and beyond.</title>
        <authorList>
            <person name="Fouks B."/>
            <person name="Harrison M.C."/>
            <person name="Mikhailova A.A."/>
            <person name="Marchal E."/>
            <person name="English S."/>
            <person name="Carruthers M."/>
            <person name="Jennings E.C."/>
            <person name="Chiamaka E.L."/>
            <person name="Frigard R.A."/>
            <person name="Pippel M."/>
            <person name="Attardo G.M."/>
            <person name="Benoit J.B."/>
            <person name="Bornberg-Bauer E."/>
            <person name="Tobe S.S."/>
        </authorList>
    </citation>
    <scope>NUCLEOTIDE SEQUENCE</scope>
    <source>
        <strain evidence="2">Stay&amp;Tobe</strain>
    </source>
</reference>
<dbReference type="Proteomes" id="UP001233999">
    <property type="component" value="Unassembled WGS sequence"/>
</dbReference>
<feature type="non-terminal residue" evidence="2">
    <location>
        <position position="70"/>
    </location>
</feature>
<dbReference type="AlphaFoldDB" id="A0AAD7ZKV7"/>
<comment type="caution">
    <text evidence="2">The sequence shown here is derived from an EMBL/GenBank/DDBJ whole genome shotgun (WGS) entry which is preliminary data.</text>
</comment>
<dbReference type="EMBL" id="JASPKZ010007784">
    <property type="protein sequence ID" value="KAJ9582619.1"/>
    <property type="molecule type" value="Genomic_DNA"/>
</dbReference>
<evidence type="ECO:0000313" key="2">
    <source>
        <dbReference type="EMBL" id="KAJ9582619.1"/>
    </source>
</evidence>
<evidence type="ECO:0000313" key="3">
    <source>
        <dbReference type="Proteomes" id="UP001233999"/>
    </source>
</evidence>
<feature type="transmembrane region" description="Helical" evidence="1">
    <location>
        <begin position="48"/>
        <end position="68"/>
    </location>
</feature>
<keyword evidence="1" id="KW-0812">Transmembrane</keyword>
<evidence type="ECO:0000256" key="1">
    <source>
        <dbReference type="SAM" id="Phobius"/>
    </source>
</evidence>
<keyword evidence="1" id="KW-1133">Transmembrane helix</keyword>
<feature type="transmembrane region" description="Helical" evidence="1">
    <location>
        <begin position="6"/>
        <end position="27"/>
    </location>
</feature>
<proteinExistence type="predicted"/>
<keyword evidence="3" id="KW-1185">Reference proteome</keyword>
<reference evidence="2" key="2">
    <citation type="submission" date="2023-05" db="EMBL/GenBank/DDBJ databases">
        <authorList>
            <person name="Fouks B."/>
        </authorList>
    </citation>
    <scope>NUCLEOTIDE SEQUENCE</scope>
    <source>
        <strain evidence="2">Stay&amp;Tobe</strain>
        <tissue evidence="2">Testes</tissue>
    </source>
</reference>
<sequence length="70" mass="8528">YGVFILNLFFFHFFMLIPELFLIFFYHHMYQTVMSCYWVTFECDFKSVLELIFILAKMVYALCSLNGFSH</sequence>
<name>A0AAD7ZKV7_DIPPU</name>
<gene>
    <name evidence="2" type="ORF">L9F63_023038</name>
</gene>